<keyword evidence="4" id="KW-0964">Secreted</keyword>
<comment type="caution">
    <text evidence="10">The sequence shown here is derived from an EMBL/GenBank/DDBJ whole genome shotgun (WGS) entry which is preliminary data.</text>
</comment>
<name>A0A7L1C9Z1_9PASS</name>
<sequence length="229" mass="24978">GVELAVLECQHQCHCRRWNCSTLQELQAFGKATIQGMQDSAFIQAILAAGFAFAVARACSCGELHKCGCDHKIPGVSPEGFQWSGCSDNLSYGTAFSQAFVDSSERSCGVSSSLALMNVHNEAGRKALLAHMKVECKCHGMSGSCEVRACWKVMPPFRQVGSVLKEKFQGATEVYPKRVGSRKLLVPKSSRFKPYTAHDLAYLRASPDSCGRDRRHGTFGTSGCRCKRT</sequence>
<evidence type="ECO:0000256" key="8">
    <source>
        <dbReference type="ARBA" id="ARBA00023288"/>
    </source>
</evidence>
<dbReference type="PRINTS" id="PR01349">
    <property type="entry name" value="WNTPROTEIN"/>
</dbReference>
<evidence type="ECO:0000256" key="1">
    <source>
        <dbReference type="ARBA" id="ARBA00004498"/>
    </source>
</evidence>
<proteinExistence type="inferred from homology"/>
<dbReference type="AlphaFoldDB" id="A0A7L1C9Z1"/>
<dbReference type="EMBL" id="VXBB01015556">
    <property type="protein sequence ID" value="NXM60146.1"/>
    <property type="molecule type" value="Genomic_DNA"/>
</dbReference>
<keyword evidence="3 9" id="KW-0217">Developmental protein</keyword>
<gene>
    <name evidence="10" type="primary">Wnt4_1</name>
    <name evidence="10" type="ORF">ILLCLE_R10457</name>
</gene>
<dbReference type="PANTHER" id="PTHR12027:SF104">
    <property type="entry name" value="PROTEIN WNT"/>
    <property type="match status" value="1"/>
</dbReference>
<keyword evidence="7" id="KW-1015">Disulfide bond</keyword>
<comment type="subcellular location">
    <subcellularLocation>
        <location evidence="1 9">Secreted</location>
        <location evidence="1 9">Extracellular space</location>
        <location evidence="1 9">Extracellular matrix</location>
    </subcellularLocation>
</comment>
<accession>A0A7L1C9Z1</accession>
<dbReference type="GO" id="GO:0005615">
    <property type="term" value="C:extracellular space"/>
    <property type="evidence" value="ECO:0007669"/>
    <property type="project" value="TreeGrafter"/>
</dbReference>
<keyword evidence="11" id="KW-1185">Reference proteome</keyword>
<dbReference type="SMART" id="SM00097">
    <property type="entry name" value="WNT1"/>
    <property type="match status" value="1"/>
</dbReference>
<keyword evidence="5" id="KW-0272">Extracellular matrix</keyword>
<evidence type="ECO:0000256" key="9">
    <source>
        <dbReference type="RuleBase" id="RU003500"/>
    </source>
</evidence>
<dbReference type="GO" id="GO:0005125">
    <property type="term" value="F:cytokine activity"/>
    <property type="evidence" value="ECO:0007669"/>
    <property type="project" value="TreeGrafter"/>
</dbReference>
<dbReference type="GO" id="GO:0005109">
    <property type="term" value="F:frizzled binding"/>
    <property type="evidence" value="ECO:0007669"/>
    <property type="project" value="TreeGrafter"/>
</dbReference>
<feature type="non-terminal residue" evidence="10">
    <location>
        <position position="229"/>
    </location>
</feature>
<dbReference type="Pfam" id="PF00110">
    <property type="entry name" value="wnt"/>
    <property type="match status" value="1"/>
</dbReference>
<comment type="similarity">
    <text evidence="2 9">Belongs to the Wnt family.</text>
</comment>
<reference evidence="10 11" key="1">
    <citation type="submission" date="2019-09" db="EMBL/GenBank/DDBJ databases">
        <title>Bird 10,000 Genomes (B10K) Project - Family phase.</title>
        <authorList>
            <person name="Zhang G."/>
        </authorList>
    </citation>
    <scope>NUCLEOTIDE SEQUENCE [LARGE SCALE GENOMIC DNA]</scope>
    <source>
        <strain evidence="10">B10K-DU-002-01</strain>
        <tissue evidence="10">Muscle</tissue>
    </source>
</reference>
<evidence type="ECO:0000256" key="6">
    <source>
        <dbReference type="ARBA" id="ARBA00022687"/>
    </source>
</evidence>
<keyword evidence="6 9" id="KW-0879">Wnt signaling pathway</keyword>
<feature type="non-terminal residue" evidence="10">
    <location>
        <position position="1"/>
    </location>
</feature>
<keyword evidence="8" id="KW-0449">Lipoprotein</keyword>
<comment type="function">
    <text evidence="9">Ligand for members of the frizzled family of seven transmembrane receptors.</text>
</comment>
<dbReference type="GO" id="GO:0030182">
    <property type="term" value="P:neuron differentiation"/>
    <property type="evidence" value="ECO:0007669"/>
    <property type="project" value="TreeGrafter"/>
</dbReference>
<dbReference type="InterPro" id="IPR005817">
    <property type="entry name" value="Wnt"/>
</dbReference>
<dbReference type="GO" id="GO:0060070">
    <property type="term" value="P:canonical Wnt signaling pathway"/>
    <property type="evidence" value="ECO:0007669"/>
    <property type="project" value="TreeGrafter"/>
</dbReference>
<evidence type="ECO:0000256" key="7">
    <source>
        <dbReference type="ARBA" id="ARBA00023157"/>
    </source>
</evidence>
<dbReference type="Proteomes" id="UP000534634">
    <property type="component" value="Unassembled WGS sequence"/>
</dbReference>
<evidence type="ECO:0000256" key="2">
    <source>
        <dbReference type="ARBA" id="ARBA00005683"/>
    </source>
</evidence>
<evidence type="ECO:0000256" key="5">
    <source>
        <dbReference type="ARBA" id="ARBA00022530"/>
    </source>
</evidence>
<dbReference type="PANTHER" id="PTHR12027">
    <property type="entry name" value="WNT RELATED"/>
    <property type="match status" value="1"/>
</dbReference>
<evidence type="ECO:0000256" key="4">
    <source>
        <dbReference type="ARBA" id="ARBA00022525"/>
    </source>
</evidence>
<evidence type="ECO:0000313" key="11">
    <source>
        <dbReference type="Proteomes" id="UP000534634"/>
    </source>
</evidence>
<evidence type="ECO:0000313" key="10">
    <source>
        <dbReference type="EMBL" id="NXM60146.1"/>
    </source>
</evidence>
<dbReference type="GO" id="GO:0045165">
    <property type="term" value="P:cell fate commitment"/>
    <property type="evidence" value="ECO:0007669"/>
    <property type="project" value="TreeGrafter"/>
</dbReference>
<dbReference type="PROSITE" id="PS00246">
    <property type="entry name" value="WNT1"/>
    <property type="match status" value="1"/>
</dbReference>
<dbReference type="InterPro" id="IPR018161">
    <property type="entry name" value="Wnt_CS"/>
</dbReference>
<evidence type="ECO:0000256" key="3">
    <source>
        <dbReference type="ARBA" id="ARBA00022473"/>
    </source>
</evidence>
<organism evidence="10 11">
    <name type="scientific">Illadopsis cleaveri</name>
    <name type="common">blackcap illadopsis</name>
    <dbReference type="NCBI Taxonomy" id="201329"/>
    <lineage>
        <taxon>Eukaryota</taxon>
        <taxon>Metazoa</taxon>
        <taxon>Chordata</taxon>
        <taxon>Craniata</taxon>
        <taxon>Vertebrata</taxon>
        <taxon>Euteleostomi</taxon>
        <taxon>Archelosauria</taxon>
        <taxon>Archosauria</taxon>
        <taxon>Dinosauria</taxon>
        <taxon>Saurischia</taxon>
        <taxon>Theropoda</taxon>
        <taxon>Coelurosauria</taxon>
        <taxon>Aves</taxon>
        <taxon>Neognathae</taxon>
        <taxon>Neoaves</taxon>
        <taxon>Telluraves</taxon>
        <taxon>Australaves</taxon>
        <taxon>Passeriformes</taxon>
        <taxon>Sylvioidea</taxon>
        <taxon>Timaliidae</taxon>
        <taxon>Illadopsis</taxon>
    </lineage>
</organism>
<protein>
    <recommendedName>
        <fullName evidence="9">Protein Wnt</fullName>
    </recommendedName>
</protein>